<evidence type="ECO:0000256" key="1">
    <source>
        <dbReference type="SAM" id="Phobius"/>
    </source>
</evidence>
<evidence type="ECO:0000313" key="3">
    <source>
        <dbReference type="Proteomes" id="UP000689195"/>
    </source>
</evidence>
<keyword evidence="1" id="KW-0472">Membrane</keyword>
<keyword evidence="1" id="KW-0812">Transmembrane</keyword>
<organism evidence="2 3">
    <name type="scientific">Paramecium pentaurelia</name>
    <dbReference type="NCBI Taxonomy" id="43138"/>
    <lineage>
        <taxon>Eukaryota</taxon>
        <taxon>Sar</taxon>
        <taxon>Alveolata</taxon>
        <taxon>Ciliophora</taxon>
        <taxon>Intramacronucleata</taxon>
        <taxon>Oligohymenophorea</taxon>
        <taxon>Peniculida</taxon>
        <taxon>Parameciidae</taxon>
        <taxon>Paramecium</taxon>
    </lineage>
</organism>
<evidence type="ECO:0000313" key="2">
    <source>
        <dbReference type="EMBL" id="CAD8192946.1"/>
    </source>
</evidence>
<comment type="caution">
    <text evidence="2">The sequence shown here is derived from an EMBL/GenBank/DDBJ whole genome shotgun (WGS) entry which is preliminary data.</text>
</comment>
<name>A0A8S1X3V7_9CILI</name>
<dbReference type="AlphaFoldDB" id="A0A8S1X3V7"/>
<dbReference type="Proteomes" id="UP000689195">
    <property type="component" value="Unassembled WGS sequence"/>
</dbReference>
<sequence length="142" mass="17257">MRKNRICYFILAFQITYSRIVSTFYILFQKNNQIYVKLTEALEKGKFQYLKSCLNDQAKINIFQGNQMKCYQSQTKKYQSLRLIKKEFVSIKDQQFYKIVWHQMIKQLFSYYGVEYIKKTMMAFLHSTNWSIKIFMDDKPKG</sequence>
<evidence type="ECO:0008006" key="4">
    <source>
        <dbReference type="Google" id="ProtNLM"/>
    </source>
</evidence>
<feature type="transmembrane region" description="Helical" evidence="1">
    <location>
        <begin position="7"/>
        <end position="28"/>
    </location>
</feature>
<dbReference type="EMBL" id="CAJJDO010000103">
    <property type="protein sequence ID" value="CAD8192946.1"/>
    <property type="molecule type" value="Genomic_DNA"/>
</dbReference>
<reference evidence="2" key="1">
    <citation type="submission" date="2021-01" db="EMBL/GenBank/DDBJ databases">
        <authorList>
            <consortium name="Genoscope - CEA"/>
            <person name="William W."/>
        </authorList>
    </citation>
    <scope>NUCLEOTIDE SEQUENCE</scope>
</reference>
<keyword evidence="3" id="KW-1185">Reference proteome</keyword>
<keyword evidence="1" id="KW-1133">Transmembrane helix</keyword>
<proteinExistence type="predicted"/>
<accession>A0A8S1X3V7</accession>
<protein>
    <recommendedName>
        <fullName evidence="4">Transmembrane protein</fullName>
    </recommendedName>
</protein>
<gene>
    <name evidence="2" type="ORF">PPENT_87.1.T1030028</name>
</gene>